<reference evidence="2" key="2">
    <citation type="submission" date="2014-07" db="EMBL/GenBank/DDBJ databases">
        <authorList>
            <person name="Hull J."/>
        </authorList>
    </citation>
    <scope>NUCLEOTIDE SEQUENCE</scope>
</reference>
<feature type="compositionally biased region" description="Low complexity" evidence="1">
    <location>
        <begin position="54"/>
        <end position="65"/>
    </location>
</feature>
<evidence type="ECO:0000313" key="4">
    <source>
        <dbReference type="EMBL" id="JAP98090.1"/>
    </source>
</evidence>
<dbReference type="EMBL" id="GDHC01020538">
    <property type="protein sequence ID" value="JAP98090.1"/>
    <property type="molecule type" value="Transcribed_RNA"/>
</dbReference>
<feature type="compositionally biased region" description="Acidic residues" evidence="1">
    <location>
        <begin position="81"/>
        <end position="91"/>
    </location>
</feature>
<protein>
    <submittedName>
        <fullName evidence="2">Amyloid-like protein 1</fullName>
    </submittedName>
</protein>
<gene>
    <name evidence="2" type="primary">APLP1_0</name>
    <name evidence="3" type="synonym">APLP1_1</name>
    <name evidence="2" type="ORF">CM83_6001</name>
    <name evidence="3" type="ORF">CM83_6003</name>
    <name evidence="4" type="ORF">g.7604</name>
</gene>
<evidence type="ECO:0000313" key="2">
    <source>
        <dbReference type="EMBL" id="JAG01326.1"/>
    </source>
</evidence>
<reference evidence="2" key="1">
    <citation type="journal article" date="2014" name="PLoS ONE">
        <title>Transcriptome-Based Identification of ABC Transporters in the Western Tarnished Plant Bug Lygus hesperus.</title>
        <authorList>
            <person name="Hull J.J."/>
            <person name="Chaney K."/>
            <person name="Geib S.M."/>
            <person name="Fabrick J.A."/>
            <person name="Brent C.S."/>
            <person name="Walsh D."/>
            <person name="Lavine L.C."/>
        </authorList>
    </citation>
    <scope>NUCLEOTIDE SEQUENCE</scope>
</reference>
<feature type="region of interest" description="Disordered" evidence="1">
    <location>
        <begin position="54"/>
        <end position="135"/>
    </location>
</feature>
<dbReference type="EMBL" id="GBHO01042278">
    <property type="protein sequence ID" value="JAG01326.1"/>
    <property type="molecule type" value="Transcribed_RNA"/>
</dbReference>
<evidence type="ECO:0000256" key="1">
    <source>
        <dbReference type="SAM" id="MobiDB-lite"/>
    </source>
</evidence>
<evidence type="ECO:0000313" key="3">
    <source>
        <dbReference type="EMBL" id="JAG01334.1"/>
    </source>
</evidence>
<sequence length="135" mass="14971">MDIQDRSVEEVGELLCTLFQDTVVEYNLCTLYGVLQNALKTYKRSSTFTTIDTAESEATAAAGSTQDEQPPSSMDDRTSSDDQDSSEEDGAVDAVQKICHTIPQPSSAVTASMARDDDDDDGTWYRVSHRRRNHR</sequence>
<organism evidence="2">
    <name type="scientific">Lygus hesperus</name>
    <name type="common">Western plant bug</name>
    <dbReference type="NCBI Taxonomy" id="30085"/>
    <lineage>
        <taxon>Eukaryota</taxon>
        <taxon>Metazoa</taxon>
        <taxon>Ecdysozoa</taxon>
        <taxon>Arthropoda</taxon>
        <taxon>Hexapoda</taxon>
        <taxon>Insecta</taxon>
        <taxon>Pterygota</taxon>
        <taxon>Neoptera</taxon>
        <taxon>Paraneoptera</taxon>
        <taxon>Hemiptera</taxon>
        <taxon>Heteroptera</taxon>
        <taxon>Panheteroptera</taxon>
        <taxon>Cimicomorpha</taxon>
        <taxon>Miridae</taxon>
        <taxon>Mirini</taxon>
        <taxon>Lygus</taxon>
    </lineage>
</organism>
<proteinExistence type="predicted"/>
<reference evidence="4" key="3">
    <citation type="journal article" date="2016" name="Gigascience">
        <title>De novo construction of an expanded transcriptome assembly for the western tarnished plant bug, Lygus hesperus.</title>
        <authorList>
            <person name="Tassone E.E."/>
            <person name="Geib S.M."/>
            <person name="Hall B."/>
            <person name="Fabrick J.A."/>
            <person name="Brent C.S."/>
            <person name="Hull J.J."/>
        </authorList>
    </citation>
    <scope>NUCLEOTIDE SEQUENCE</scope>
</reference>
<accession>A0A0A9W1M6</accession>
<dbReference type="AlphaFoldDB" id="A0A0A9W1M6"/>
<dbReference type="EMBL" id="GBHO01042270">
    <property type="protein sequence ID" value="JAG01334.1"/>
    <property type="molecule type" value="Transcribed_RNA"/>
</dbReference>
<name>A0A0A9W1M6_LYGHE</name>